<dbReference type="InterPro" id="IPR023210">
    <property type="entry name" value="NADP_OxRdtase_dom"/>
</dbReference>
<proteinExistence type="inferred from homology"/>
<feature type="domain" description="NADP-dependent oxidoreductase" evidence="4">
    <location>
        <begin position="19"/>
        <end position="300"/>
    </location>
</feature>
<dbReference type="Pfam" id="PF00248">
    <property type="entry name" value="Aldo_ket_red"/>
    <property type="match status" value="1"/>
</dbReference>
<dbReference type="RefSeq" id="WP_034769919.1">
    <property type="nucleotide sequence ID" value="NZ_CCRF01000047.1"/>
</dbReference>
<evidence type="ECO:0000313" key="5">
    <source>
        <dbReference type="EMBL" id="CEE01482.1"/>
    </source>
</evidence>
<dbReference type="InterPro" id="IPR036812">
    <property type="entry name" value="NAD(P)_OxRdtase_dom_sf"/>
</dbReference>
<dbReference type="FunFam" id="3.20.20.100:FF:000008">
    <property type="entry name" value="Aldo/keto reductase family oxidoreductase"/>
    <property type="match status" value="1"/>
</dbReference>
<dbReference type="GO" id="GO:0005829">
    <property type="term" value="C:cytosol"/>
    <property type="evidence" value="ECO:0007669"/>
    <property type="project" value="TreeGrafter"/>
</dbReference>
<dbReference type="PANTHER" id="PTHR43364">
    <property type="entry name" value="NADH-SPECIFIC METHYLGLYOXAL REDUCTASE-RELATED"/>
    <property type="match status" value="1"/>
</dbReference>
<keyword evidence="1" id="KW-0521">NADP</keyword>
<evidence type="ECO:0000256" key="3">
    <source>
        <dbReference type="ARBA" id="ARBA00038157"/>
    </source>
</evidence>
<dbReference type="Proteomes" id="UP000040576">
    <property type="component" value="Unassembled WGS sequence"/>
</dbReference>
<evidence type="ECO:0000259" key="4">
    <source>
        <dbReference type="Pfam" id="PF00248"/>
    </source>
</evidence>
<dbReference type="AlphaFoldDB" id="A0A090IUW5"/>
<dbReference type="GO" id="GO:0016491">
    <property type="term" value="F:oxidoreductase activity"/>
    <property type="evidence" value="ECO:0007669"/>
    <property type="project" value="UniProtKB-KW"/>
</dbReference>
<protein>
    <submittedName>
        <fullName evidence="5">Putative oxidoreductase</fullName>
    </submittedName>
</protein>
<evidence type="ECO:0000256" key="2">
    <source>
        <dbReference type="ARBA" id="ARBA00023002"/>
    </source>
</evidence>
<organism evidence="5 6">
    <name type="scientific">Caldibacillus thermoamylovorans</name>
    <dbReference type="NCBI Taxonomy" id="35841"/>
    <lineage>
        <taxon>Bacteria</taxon>
        <taxon>Bacillati</taxon>
        <taxon>Bacillota</taxon>
        <taxon>Bacilli</taxon>
        <taxon>Bacillales</taxon>
        <taxon>Bacillaceae</taxon>
        <taxon>Caldibacillus</taxon>
    </lineage>
</organism>
<dbReference type="InterPro" id="IPR050523">
    <property type="entry name" value="AKR_Detox_Biosynth"/>
</dbReference>
<keyword evidence="6" id="KW-1185">Reference proteome</keyword>
<reference evidence="5 6" key="1">
    <citation type="submission" date="2014-07" db="EMBL/GenBank/DDBJ databases">
        <authorList>
            <person name="Wibberg Daniel"/>
        </authorList>
    </citation>
    <scope>NUCLEOTIDE SEQUENCE [LARGE SCALE GENOMIC DNA]</scope>
</reference>
<dbReference type="PANTHER" id="PTHR43364:SF1">
    <property type="entry name" value="OXIDOREDUCTASE YDHF"/>
    <property type="match status" value="1"/>
</dbReference>
<comment type="similarity">
    <text evidence="3">Belongs to the aldo/keto reductase family. Aldo/keto reductase 2 subfamily.</text>
</comment>
<sequence>MKRVQLGKSDLQAPNIALGCMGMWKLSVKEAEKVIHHALELGIDFFDHADIYGGGKSEEIFAEAIASNPSIRENMILESKAGIRQENGTNICFDFSKKHIIESVEGSLKRLKTDYIDIFLLHRPDALMEPEEVAEAFTVLKESGKVRYFGVSNQNPMQIELLKKYVKQDLIINQLQLSVMHTGMIDAGLNVNMTNAVGINRDDSVLDYCRLNNITVQAWSPFRYGQFEGFFIDNEKFPELNAKLQEVGDKYGVDKSAIAVSWILRHPAKIQTIVGTMRPERLTSIAKASDIVLTREEWYDIYLSAGHQLP</sequence>
<dbReference type="SUPFAM" id="SSF51430">
    <property type="entry name" value="NAD(P)-linked oxidoreductase"/>
    <property type="match status" value="1"/>
</dbReference>
<name>A0A090IUW5_9BACI</name>
<dbReference type="CDD" id="cd19092">
    <property type="entry name" value="AKR_BsYcsN_EcYdhF-like"/>
    <property type="match status" value="1"/>
</dbReference>
<evidence type="ECO:0000256" key="1">
    <source>
        <dbReference type="ARBA" id="ARBA00022857"/>
    </source>
</evidence>
<dbReference type="EMBL" id="CCRF01000047">
    <property type="protein sequence ID" value="CEE01482.1"/>
    <property type="molecule type" value="Genomic_DNA"/>
</dbReference>
<evidence type="ECO:0000313" key="6">
    <source>
        <dbReference type="Proteomes" id="UP000040576"/>
    </source>
</evidence>
<dbReference type="Gene3D" id="3.20.20.100">
    <property type="entry name" value="NADP-dependent oxidoreductase domain"/>
    <property type="match status" value="1"/>
</dbReference>
<gene>
    <name evidence="5" type="ORF">BT1A1_1654</name>
</gene>
<keyword evidence="2" id="KW-0560">Oxidoreductase</keyword>
<accession>A0A090IUW5</accession>